<feature type="domain" description="AMP-binding enzyme C-terminal" evidence="2">
    <location>
        <begin position="467"/>
        <end position="539"/>
    </location>
</feature>
<dbReference type="Pfam" id="PF13193">
    <property type="entry name" value="AMP-binding_C"/>
    <property type="match status" value="1"/>
</dbReference>
<dbReference type="InterPro" id="IPR020845">
    <property type="entry name" value="AMP-binding_CS"/>
</dbReference>
<gene>
    <name evidence="3" type="ORF">SAMN04489713_105237</name>
</gene>
<feature type="domain" description="AMP-dependent synthetase/ligase" evidence="1">
    <location>
        <begin position="41"/>
        <end position="413"/>
    </location>
</feature>
<dbReference type="InParanoid" id="A0A1I5GJQ4"/>
<dbReference type="Gene3D" id="3.30.300.30">
    <property type="match status" value="1"/>
</dbReference>
<dbReference type="OrthoDB" id="9803968at2"/>
<dbReference type="STRING" id="1993.SAMN04489713_105237"/>
<dbReference type="PANTHER" id="PTHR43767:SF1">
    <property type="entry name" value="NONRIBOSOMAL PEPTIDE SYNTHASE PES1 (EUROFUNG)-RELATED"/>
    <property type="match status" value="1"/>
</dbReference>
<dbReference type="InterPro" id="IPR000873">
    <property type="entry name" value="AMP-dep_synth/lig_dom"/>
</dbReference>
<dbReference type="InterPro" id="IPR045851">
    <property type="entry name" value="AMP-bd_C_sf"/>
</dbReference>
<dbReference type="Proteomes" id="UP000183413">
    <property type="component" value="Unassembled WGS sequence"/>
</dbReference>
<dbReference type="Gene3D" id="3.40.50.12780">
    <property type="entry name" value="N-terminal domain of ligase-like"/>
    <property type="match status" value="1"/>
</dbReference>
<protein>
    <submittedName>
        <fullName evidence="3">Non-ribosomal peptide synthetase component E (Peptide arylation enzyme)</fullName>
    </submittedName>
</protein>
<reference evidence="3 4" key="1">
    <citation type="submission" date="2016-10" db="EMBL/GenBank/DDBJ databases">
        <authorList>
            <person name="de Groot N.N."/>
        </authorList>
    </citation>
    <scope>NUCLEOTIDE SEQUENCE [LARGE SCALE GENOMIC DNA]</scope>
    <source>
        <strain evidence="3 4">DSM 43067</strain>
    </source>
</reference>
<evidence type="ECO:0000313" key="3">
    <source>
        <dbReference type="EMBL" id="SFO36099.1"/>
    </source>
</evidence>
<name>A0A1I5GJQ4_9ACTN</name>
<dbReference type="InterPro" id="IPR050237">
    <property type="entry name" value="ATP-dep_AMP-bd_enzyme"/>
</dbReference>
<dbReference type="GO" id="GO:0016878">
    <property type="term" value="F:acid-thiol ligase activity"/>
    <property type="evidence" value="ECO:0007669"/>
    <property type="project" value="UniProtKB-ARBA"/>
</dbReference>
<sequence>MALADHDEIDHSAKAPPFPPEAVRRYRAAGLWEELTLAEQFHAAAVRHADRPAVVASEGRLSYHDLDRRTDLLAAGLHAAGLRPGDPVLFQVTNRLHTILAWYGVLKAGLVPVATLALHRRHELGQIAARTGARAHLVEVDPEDRFDLVALADELRRDAPAPRHVITAGAAEDRPGCLRLEDLGADTDPAEARRLVERIQDRLDPDGVAVFQLSGGTTGVPKVIPRRHAEYWYNAAAYARCLGWDASSRVGHIIPIIHNAGIVCGLHAAHGVGARLILGSPNPGRSLPLLAREGVTDLVIGHGHFQDVADQGMGALAPTLKRAILSGAKIPPRLIEHIERLGVWPGQLFGMAEGFFAVTGPGTPREARAQTVGEKLSPLDEFVILEPGTENPVPDGVTGELCCRGPYTIPGYYDAPSHNAGAFTSDGFYRTGDLASVRVFGGRRCLSIDGRIKDLINRGGEKINAEEVELLLLHHPGIAEAALVAMPDPRLGERACAFLVPAGPELTMEQVQHHLDGLGVAKYKWPERLVWVPELPRSNVNKIDKKTLRSWARNR</sequence>
<dbReference type="PROSITE" id="PS00455">
    <property type="entry name" value="AMP_BINDING"/>
    <property type="match status" value="1"/>
</dbReference>
<dbReference type="PANTHER" id="PTHR43767">
    <property type="entry name" value="LONG-CHAIN-FATTY-ACID--COA LIGASE"/>
    <property type="match status" value="1"/>
</dbReference>
<dbReference type="InterPro" id="IPR025110">
    <property type="entry name" value="AMP-bd_C"/>
</dbReference>
<evidence type="ECO:0000313" key="4">
    <source>
        <dbReference type="Proteomes" id="UP000183413"/>
    </source>
</evidence>
<organism evidence="3 4">
    <name type="scientific">Actinomadura madurae</name>
    <dbReference type="NCBI Taxonomy" id="1993"/>
    <lineage>
        <taxon>Bacteria</taxon>
        <taxon>Bacillati</taxon>
        <taxon>Actinomycetota</taxon>
        <taxon>Actinomycetes</taxon>
        <taxon>Streptosporangiales</taxon>
        <taxon>Thermomonosporaceae</taxon>
        <taxon>Actinomadura</taxon>
    </lineage>
</organism>
<dbReference type="Pfam" id="PF00501">
    <property type="entry name" value="AMP-binding"/>
    <property type="match status" value="1"/>
</dbReference>
<accession>A0A1I5GJQ4</accession>
<dbReference type="InterPro" id="IPR042099">
    <property type="entry name" value="ANL_N_sf"/>
</dbReference>
<dbReference type="SUPFAM" id="SSF56801">
    <property type="entry name" value="Acetyl-CoA synthetase-like"/>
    <property type="match status" value="1"/>
</dbReference>
<dbReference type="AlphaFoldDB" id="A0A1I5GJQ4"/>
<dbReference type="eggNOG" id="COG1021">
    <property type="taxonomic scope" value="Bacteria"/>
</dbReference>
<keyword evidence="4" id="KW-1185">Reference proteome</keyword>
<evidence type="ECO:0000259" key="1">
    <source>
        <dbReference type="Pfam" id="PF00501"/>
    </source>
</evidence>
<evidence type="ECO:0000259" key="2">
    <source>
        <dbReference type="Pfam" id="PF13193"/>
    </source>
</evidence>
<proteinExistence type="predicted"/>
<dbReference type="EMBL" id="FOVH01000005">
    <property type="protein sequence ID" value="SFO36099.1"/>
    <property type="molecule type" value="Genomic_DNA"/>
</dbReference>
<dbReference type="RefSeq" id="WP_075021505.1">
    <property type="nucleotide sequence ID" value="NZ_FOVH01000005.1"/>
</dbReference>